<dbReference type="Pfam" id="PF13489">
    <property type="entry name" value="Methyltransf_23"/>
    <property type="match status" value="1"/>
</dbReference>
<accession>A0ABV9SWK1</accession>
<dbReference type="GO" id="GO:0008168">
    <property type="term" value="F:methyltransferase activity"/>
    <property type="evidence" value="ECO:0007669"/>
    <property type="project" value="UniProtKB-KW"/>
</dbReference>
<dbReference type="EMBL" id="JBHSJJ010000001">
    <property type="protein sequence ID" value="MFC4870594.1"/>
    <property type="molecule type" value="Genomic_DNA"/>
</dbReference>
<dbReference type="PANTHER" id="PTHR43861:SF6">
    <property type="entry name" value="METHYLTRANSFERASE TYPE 11"/>
    <property type="match status" value="1"/>
</dbReference>
<proteinExistence type="predicted"/>
<dbReference type="InterPro" id="IPR029063">
    <property type="entry name" value="SAM-dependent_MTases_sf"/>
</dbReference>
<evidence type="ECO:0000313" key="2">
    <source>
        <dbReference type="Proteomes" id="UP001595818"/>
    </source>
</evidence>
<dbReference type="RefSeq" id="WP_377061264.1">
    <property type="nucleotide sequence ID" value="NZ_JBHSJJ010000001.1"/>
</dbReference>
<dbReference type="Gene3D" id="3.40.50.150">
    <property type="entry name" value="Vaccinia Virus protein VP39"/>
    <property type="match status" value="1"/>
</dbReference>
<dbReference type="CDD" id="cd02440">
    <property type="entry name" value="AdoMet_MTases"/>
    <property type="match status" value="1"/>
</dbReference>
<keyword evidence="1" id="KW-0489">Methyltransferase</keyword>
<evidence type="ECO:0000313" key="1">
    <source>
        <dbReference type="EMBL" id="MFC4870594.1"/>
    </source>
</evidence>
<keyword evidence="1" id="KW-0808">Transferase</keyword>
<reference evidence="2" key="1">
    <citation type="journal article" date="2019" name="Int. J. Syst. Evol. Microbiol.">
        <title>The Global Catalogue of Microorganisms (GCM) 10K type strain sequencing project: providing services to taxonomists for standard genome sequencing and annotation.</title>
        <authorList>
            <consortium name="The Broad Institute Genomics Platform"/>
            <consortium name="The Broad Institute Genome Sequencing Center for Infectious Disease"/>
            <person name="Wu L."/>
            <person name="Ma J."/>
        </authorList>
    </citation>
    <scope>NUCLEOTIDE SEQUENCE [LARGE SCALE GENOMIC DNA]</scope>
    <source>
        <strain evidence="2">CGMCC 4.7466</strain>
    </source>
</reference>
<dbReference type="Proteomes" id="UP001595818">
    <property type="component" value="Unassembled WGS sequence"/>
</dbReference>
<organism evidence="1 2">
    <name type="scientific">Negadavirga shengliensis</name>
    <dbReference type="NCBI Taxonomy" id="1389218"/>
    <lineage>
        <taxon>Bacteria</taxon>
        <taxon>Pseudomonadati</taxon>
        <taxon>Bacteroidota</taxon>
        <taxon>Cytophagia</taxon>
        <taxon>Cytophagales</taxon>
        <taxon>Cyclobacteriaceae</taxon>
        <taxon>Negadavirga</taxon>
    </lineage>
</organism>
<gene>
    <name evidence="1" type="ORF">ACFPFU_02770</name>
</gene>
<comment type="caution">
    <text evidence="1">The sequence shown here is derived from an EMBL/GenBank/DDBJ whole genome shotgun (WGS) entry which is preliminary data.</text>
</comment>
<name>A0ABV9SWK1_9BACT</name>
<keyword evidence="2" id="KW-1185">Reference proteome</keyword>
<dbReference type="PANTHER" id="PTHR43861">
    <property type="entry name" value="TRANS-ACONITATE 2-METHYLTRANSFERASE-RELATED"/>
    <property type="match status" value="1"/>
</dbReference>
<dbReference type="GO" id="GO:0032259">
    <property type="term" value="P:methylation"/>
    <property type="evidence" value="ECO:0007669"/>
    <property type="project" value="UniProtKB-KW"/>
</dbReference>
<dbReference type="EC" id="2.1.1.-" evidence="1"/>
<sequence>MVVKDHVISQESFTICKCNNCGLWFTNPRPDEEHIQDYYNSEAYISHEDKITGVTDALYKLVRKITVKNKVNWVNEKSSKKGKLLDFGCGTGYFLKAAQADGWQASGYEPNQKASEIARNKNNVTLYSTLDEISKTKKFDAITLFHVMEHVHNLDKTIKILLERLKKRGSLFIALPNNQSPDALAFKENWAALDVPRHLYHFNKTSMQYFADKYNLKITEIKPMVYDGYYISILSNKIVNKNNNLFKSALEGYKFNQLARKTNDYSSLLFILKKK</sequence>
<dbReference type="SUPFAM" id="SSF53335">
    <property type="entry name" value="S-adenosyl-L-methionine-dependent methyltransferases"/>
    <property type="match status" value="1"/>
</dbReference>
<protein>
    <submittedName>
        <fullName evidence="1">Class I SAM-dependent methyltransferase</fullName>
        <ecNumber evidence="1">2.1.1.-</ecNumber>
    </submittedName>
</protein>